<feature type="region of interest" description="Disordered" evidence="7">
    <location>
        <begin position="347"/>
        <end position="425"/>
    </location>
</feature>
<evidence type="ECO:0000256" key="4">
    <source>
        <dbReference type="ARBA" id="ARBA00022989"/>
    </source>
</evidence>
<comment type="subcellular location">
    <subcellularLocation>
        <location evidence="1">Endoplasmic reticulum membrane</location>
        <topology evidence="1">Multi-pass membrane protein</topology>
    </subcellularLocation>
</comment>
<dbReference type="GO" id="GO:0140042">
    <property type="term" value="P:lipid droplet formation"/>
    <property type="evidence" value="ECO:0007669"/>
    <property type="project" value="UniProtKB-ARBA"/>
</dbReference>
<dbReference type="PANTHER" id="PTHR21212:SF0">
    <property type="entry name" value="SEIPIN"/>
    <property type="match status" value="1"/>
</dbReference>
<keyword evidence="2 8" id="KW-0812">Transmembrane</keyword>
<keyword evidence="5" id="KW-0443">Lipid metabolism</keyword>
<evidence type="ECO:0000256" key="3">
    <source>
        <dbReference type="ARBA" id="ARBA00022824"/>
    </source>
</evidence>
<dbReference type="AlphaFoldDB" id="A0AB34KVQ0"/>
<dbReference type="Pfam" id="PF06775">
    <property type="entry name" value="Seipin"/>
    <property type="match status" value="1"/>
</dbReference>
<proteinExistence type="predicted"/>
<dbReference type="PANTHER" id="PTHR21212">
    <property type="entry name" value="BERNARDINELLI-SEIP CONGENITAL LIPODYSTROPHY 2 HOMOLOG BSCL2 PROTEIN"/>
    <property type="match status" value="1"/>
</dbReference>
<protein>
    <recommendedName>
        <fullName evidence="11">Seipin</fullName>
    </recommendedName>
</protein>
<dbReference type="EMBL" id="JAAQHG020000005">
    <property type="protein sequence ID" value="KAL1589104.1"/>
    <property type="molecule type" value="Genomic_DNA"/>
</dbReference>
<sequence length="425" mass="47489">MASKHRYDDESDPRRVGLFGLLKNIVLKPFRLVFSKPALRAYLTTALVFTTALFLLATAATAYTLFYWSYVPRIGFAKDIHLQWDALYQHPSQELDLARNINPFPHGTVSLQGDLVSAQAYDVKLELELPRTRENRAVGNFMLDVALLAPVKGDKKKAGSAGLLETVKDGLAPTLLSETAPVLARSRRPAILHYRSTMVELAHRATQLPWYLLGFRHESEKLTVSVFEGANFARGADSVPAALKLEVQSSGRMQIYSARAVFRARFRGLRWLMYNHRIISAVVFVGVFWSVEMVCAGVAWAVLAAYFGPAFKSEAAPVRIKDEETEVDSEEEANAFLSDTERTFPTLSTQQPLRYRSPEVKEEQKEDGTTEVRLEDVPPLGIEADDEDEDGDYFLDSGIGTSMESTSGSRPSSVRKRRGRGSFKE</sequence>
<evidence type="ECO:0000256" key="7">
    <source>
        <dbReference type="SAM" id="MobiDB-lite"/>
    </source>
</evidence>
<feature type="compositionally biased region" description="Acidic residues" evidence="7">
    <location>
        <begin position="383"/>
        <end position="393"/>
    </location>
</feature>
<keyword evidence="4 8" id="KW-1133">Transmembrane helix</keyword>
<feature type="compositionally biased region" description="Basic and acidic residues" evidence="7">
    <location>
        <begin position="356"/>
        <end position="376"/>
    </location>
</feature>
<evidence type="ECO:0000256" key="2">
    <source>
        <dbReference type="ARBA" id="ARBA00022692"/>
    </source>
</evidence>
<feature type="compositionally biased region" description="Basic residues" evidence="7">
    <location>
        <begin position="413"/>
        <end position="425"/>
    </location>
</feature>
<keyword evidence="10" id="KW-1185">Reference proteome</keyword>
<evidence type="ECO:0000256" key="8">
    <source>
        <dbReference type="SAM" id="Phobius"/>
    </source>
</evidence>
<comment type="caution">
    <text evidence="9">The sequence shown here is derived from an EMBL/GenBank/DDBJ whole genome shotgun (WGS) entry which is preliminary data.</text>
</comment>
<evidence type="ECO:0000256" key="5">
    <source>
        <dbReference type="ARBA" id="ARBA00023098"/>
    </source>
</evidence>
<keyword evidence="3" id="KW-0256">Endoplasmic reticulum</keyword>
<accession>A0AB34KVQ0</accession>
<reference evidence="9 10" key="1">
    <citation type="journal article" date="2020" name="Microbiol. Resour. Announc.">
        <title>Draft Genome Sequence of a Cladosporium Species Isolated from the Mesophotic Ascidian Didemnum maculosum.</title>
        <authorList>
            <person name="Gioti A."/>
            <person name="Siaperas R."/>
            <person name="Nikolaivits E."/>
            <person name="Le Goff G."/>
            <person name="Ouazzani J."/>
            <person name="Kotoulas G."/>
            <person name="Topakas E."/>
        </authorList>
    </citation>
    <scope>NUCLEOTIDE SEQUENCE [LARGE SCALE GENOMIC DNA]</scope>
    <source>
        <strain evidence="9 10">TM138-S3</strain>
    </source>
</reference>
<organism evidence="9 10">
    <name type="scientific">Cladosporium halotolerans</name>
    <dbReference type="NCBI Taxonomy" id="1052096"/>
    <lineage>
        <taxon>Eukaryota</taxon>
        <taxon>Fungi</taxon>
        <taxon>Dikarya</taxon>
        <taxon>Ascomycota</taxon>
        <taxon>Pezizomycotina</taxon>
        <taxon>Dothideomycetes</taxon>
        <taxon>Dothideomycetidae</taxon>
        <taxon>Cladosporiales</taxon>
        <taxon>Cladosporiaceae</taxon>
        <taxon>Cladosporium</taxon>
    </lineage>
</organism>
<evidence type="ECO:0008006" key="11">
    <source>
        <dbReference type="Google" id="ProtNLM"/>
    </source>
</evidence>
<feature type="transmembrane region" description="Helical" evidence="8">
    <location>
        <begin position="41"/>
        <end position="68"/>
    </location>
</feature>
<keyword evidence="6 8" id="KW-0472">Membrane</keyword>
<dbReference type="GO" id="GO:0005789">
    <property type="term" value="C:endoplasmic reticulum membrane"/>
    <property type="evidence" value="ECO:0007669"/>
    <property type="project" value="UniProtKB-SubCell"/>
</dbReference>
<dbReference type="InterPro" id="IPR009617">
    <property type="entry name" value="Seipin"/>
</dbReference>
<feature type="transmembrane region" description="Helical" evidence="8">
    <location>
        <begin position="278"/>
        <end position="307"/>
    </location>
</feature>
<dbReference type="GeneID" id="96003399"/>
<evidence type="ECO:0000313" key="10">
    <source>
        <dbReference type="Proteomes" id="UP000803884"/>
    </source>
</evidence>
<feature type="compositionally biased region" description="Polar residues" evidence="7">
    <location>
        <begin position="399"/>
        <end position="412"/>
    </location>
</feature>
<dbReference type="RefSeq" id="XP_069232209.1">
    <property type="nucleotide sequence ID" value="XM_069370561.1"/>
</dbReference>
<name>A0AB34KVQ0_9PEZI</name>
<evidence type="ECO:0000313" key="9">
    <source>
        <dbReference type="EMBL" id="KAL1589104.1"/>
    </source>
</evidence>
<gene>
    <name evidence="9" type="ORF">WHR41_01955</name>
</gene>
<evidence type="ECO:0000256" key="1">
    <source>
        <dbReference type="ARBA" id="ARBA00004477"/>
    </source>
</evidence>
<dbReference type="GO" id="GO:0006629">
    <property type="term" value="P:lipid metabolic process"/>
    <property type="evidence" value="ECO:0007669"/>
    <property type="project" value="UniProtKB-KW"/>
</dbReference>
<dbReference type="Proteomes" id="UP000803884">
    <property type="component" value="Unassembled WGS sequence"/>
</dbReference>
<dbReference type="CDD" id="cd23995">
    <property type="entry name" value="Seipin_BSCL2_like"/>
    <property type="match status" value="1"/>
</dbReference>
<evidence type="ECO:0000256" key="6">
    <source>
        <dbReference type="ARBA" id="ARBA00023136"/>
    </source>
</evidence>